<dbReference type="Pfam" id="PF05635">
    <property type="entry name" value="23S_rRNA_IVP"/>
    <property type="match status" value="1"/>
</dbReference>
<dbReference type="InterPro" id="IPR012657">
    <property type="entry name" value="23S_rRNA-intervening_sequence"/>
</dbReference>
<keyword evidence="2" id="KW-1185">Reference proteome</keyword>
<proteinExistence type="predicted"/>
<dbReference type="RefSeq" id="WP_136835359.1">
    <property type="nucleotide sequence ID" value="NZ_SWBQ01000002.1"/>
</dbReference>
<gene>
    <name evidence="1" type="ORF">FA047_07480</name>
</gene>
<sequence length="122" mass="13910">MNSELLKQRTKAYSISIAKFIIDLPVNIINRNYSNQLIRCSSSVGANYRAACRAKSTADFLNKLKIVEEELDETMFFLELLKEFNPALVPEIKKNWDEGNELLSIIVASIMTIRNKAQILKS</sequence>
<name>A0A4U1CLC3_9SPHI</name>
<dbReference type="NCBIfam" id="TIGR02436">
    <property type="entry name" value="four helix bundle protein"/>
    <property type="match status" value="1"/>
</dbReference>
<dbReference type="AlphaFoldDB" id="A0A4U1CLC3"/>
<dbReference type="PIRSF" id="PIRSF035652">
    <property type="entry name" value="CHP02436"/>
    <property type="match status" value="1"/>
</dbReference>
<evidence type="ECO:0000313" key="1">
    <source>
        <dbReference type="EMBL" id="TKC07091.1"/>
    </source>
</evidence>
<organism evidence="1 2">
    <name type="scientific">Pedobacter frigoris</name>
    <dbReference type="NCBI Taxonomy" id="2571272"/>
    <lineage>
        <taxon>Bacteria</taxon>
        <taxon>Pseudomonadati</taxon>
        <taxon>Bacteroidota</taxon>
        <taxon>Sphingobacteriia</taxon>
        <taxon>Sphingobacteriales</taxon>
        <taxon>Sphingobacteriaceae</taxon>
        <taxon>Pedobacter</taxon>
    </lineage>
</organism>
<dbReference type="InterPro" id="IPR036583">
    <property type="entry name" value="23S_rRNA_IVS_sf"/>
</dbReference>
<protein>
    <submittedName>
        <fullName evidence="1">Four helix bundle protein</fullName>
    </submittedName>
</protein>
<dbReference type="Gene3D" id="1.20.1440.60">
    <property type="entry name" value="23S rRNA-intervening sequence"/>
    <property type="match status" value="1"/>
</dbReference>
<dbReference type="EMBL" id="SWBQ01000002">
    <property type="protein sequence ID" value="TKC07091.1"/>
    <property type="molecule type" value="Genomic_DNA"/>
</dbReference>
<accession>A0A4U1CLC3</accession>
<dbReference type="SUPFAM" id="SSF158446">
    <property type="entry name" value="IVS-encoded protein-like"/>
    <property type="match status" value="1"/>
</dbReference>
<reference evidence="1 2" key="1">
    <citation type="submission" date="2019-04" db="EMBL/GenBank/DDBJ databases">
        <title>Pedobacter sp. RP-3-15 sp. nov., isolated from Arctic soil.</title>
        <authorList>
            <person name="Dahal R.H."/>
            <person name="Kim D.-U."/>
        </authorList>
    </citation>
    <scope>NUCLEOTIDE SEQUENCE [LARGE SCALE GENOMIC DNA]</scope>
    <source>
        <strain evidence="1 2">RP-3-15</strain>
    </source>
</reference>
<dbReference type="Proteomes" id="UP000307244">
    <property type="component" value="Unassembled WGS sequence"/>
</dbReference>
<comment type="caution">
    <text evidence="1">The sequence shown here is derived from an EMBL/GenBank/DDBJ whole genome shotgun (WGS) entry which is preliminary data.</text>
</comment>
<evidence type="ECO:0000313" key="2">
    <source>
        <dbReference type="Proteomes" id="UP000307244"/>
    </source>
</evidence>
<dbReference type="OrthoDB" id="285993at2"/>